<dbReference type="RefSeq" id="WP_386282692.1">
    <property type="nucleotide sequence ID" value="NZ_JBHSWA010000001.1"/>
</dbReference>
<keyword evidence="5" id="KW-1185">Reference proteome</keyword>
<dbReference type="Proteomes" id="UP001596403">
    <property type="component" value="Unassembled WGS sequence"/>
</dbReference>
<name>A0ABW1YZP8_9RHOB</name>
<evidence type="ECO:0000313" key="5">
    <source>
        <dbReference type="Proteomes" id="UP001596403"/>
    </source>
</evidence>
<evidence type="ECO:0000256" key="2">
    <source>
        <dbReference type="PROSITE-ProRule" id="PRU01161"/>
    </source>
</evidence>
<evidence type="ECO:0000313" key="4">
    <source>
        <dbReference type="EMBL" id="MFC6642459.1"/>
    </source>
</evidence>
<evidence type="ECO:0000259" key="3">
    <source>
        <dbReference type="PROSITE" id="PS51635"/>
    </source>
</evidence>
<comment type="caution">
    <text evidence="4">The sequence shown here is derived from an EMBL/GenBank/DDBJ whole genome shotgun (WGS) entry which is preliminary data.</text>
</comment>
<evidence type="ECO:0000256" key="1">
    <source>
        <dbReference type="ARBA" id="ARBA00023098"/>
    </source>
</evidence>
<dbReference type="Pfam" id="PF01734">
    <property type="entry name" value="Patatin"/>
    <property type="match status" value="1"/>
</dbReference>
<dbReference type="InterPro" id="IPR002641">
    <property type="entry name" value="PNPLA_dom"/>
</dbReference>
<dbReference type="EMBL" id="JBHSWA010000001">
    <property type="protein sequence ID" value="MFC6642459.1"/>
    <property type="molecule type" value="Genomic_DNA"/>
</dbReference>
<dbReference type="Gene3D" id="3.40.1090.10">
    <property type="entry name" value="Cytosolic phospholipase A2 catalytic domain"/>
    <property type="match status" value="1"/>
</dbReference>
<feature type="domain" description="PNPLA" evidence="3">
    <location>
        <begin position="127"/>
        <end position="315"/>
    </location>
</feature>
<dbReference type="SUPFAM" id="SSF52151">
    <property type="entry name" value="FabD/lysophospholipase-like"/>
    <property type="match status" value="1"/>
</dbReference>
<dbReference type="PROSITE" id="PS51635">
    <property type="entry name" value="PNPLA"/>
    <property type="match status" value="1"/>
</dbReference>
<feature type="short sequence motif" description="GXGXXG" evidence="2">
    <location>
        <begin position="131"/>
        <end position="136"/>
    </location>
</feature>
<reference evidence="5" key="1">
    <citation type="journal article" date="2019" name="Int. J. Syst. Evol. Microbiol.">
        <title>The Global Catalogue of Microorganisms (GCM) 10K type strain sequencing project: providing services to taxonomists for standard genome sequencing and annotation.</title>
        <authorList>
            <consortium name="The Broad Institute Genomics Platform"/>
            <consortium name="The Broad Institute Genome Sequencing Center for Infectious Disease"/>
            <person name="Wu L."/>
            <person name="Ma J."/>
        </authorList>
    </citation>
    <scope>NUCLEOTIDE SEQUENCE [LARGE SCALE GENOMIC DNA]</scope>
    <source>
        <strain evidence="5">NBRC 111368</strain>
    </source>
</reference>
<keyword evidence="1" id="KW-0443">Lipid metabolism</keyword>
<sequence length="331" mass="35532">MTVDFTLEDGTASARYQITAPDHENHRAESQLTEQGQSLDAPEGIKMICTKPNKGIVGRRSFVMGLGATALSACTSPVQTPLATRVETDNDPLSRFRLFADDGPDEWRKHLHPPSSLPDPSAGPNVLALSGGGEDGAFGAGALVGWSKRGDRPNFDLVTGISTGALIAPFAFMGPNYDNVLTRVFTESDAGDIMRMRPFQAVFSDALYDTAPLAALITQHTPPSFLRAIAQKHRTGKSLLIVTSELDSARASVWDMGAIAAAGQYELFRSILRASAALPGLFPPVNLRYTAGVKPMRKRMSTGAYTCSFWRSPASRSRHLTTGCKAGIFTS</sequence>
<proteinExistence type="predicted"/>
<gene>
    <name evidence="4" type="ORF">ACFQAU_12890</name>
</gene>
<organism evidence="4 5">
    <name type="scientific">Sulfitobacter profundi</name>
    <dbReference type="NCBI Taxonomy" id="2679961"/>
    <lineage>
        <taxon>Bacteria</taxon>
        <taxon>Pseudomonadati</taxon>
        <taxon>Pseudomonadota</taxon>
        <taxon>Alphaproteobacteria</taxon>
        <taxon>Rhodobacterales</taxon>
        <taxon>Roseobacteraceae</taxon>
        <taxon>Sulfitobacter</taxon>
    </lineage>
</organism>
<protein>
    <submittedName>
        <fullName evidence="4">Patatin-like phospholipase family protein</fullName>
    </submittedName>
</protein>
<accession>A0ABW1YZP8</accession>
<comment type="caution">
    <text evidence="2">Lacks conserved residue(s) required for the propagation of feature annotation.</text>
</comment>
<feature type="short sequence motif" description="GXSXG" evidence="2">
    <location>
        <begin position="160"/>
        <end position="164"/>
    </location>
</feature>
<dbReference type="InterPro" id="IPR016035">
    <property type="entry name" value="Acyl_Trfase/lysoPLipase"/>
</dbReference>